<keyword evidence="2" id="KW-1185">Reference proteome</keyword>
<protein>
    <submittedName>
        <fullName evidence="1">Uncharacterized protein</fullName>
    </submittedName>
</protein>
<gene>
    <name evidence="1" type="ORF">L6164_000222</name>
</gene>
<accession>A0ACB9QBF6</accession>
<organism evidence="1 2">
    <name type="scientific">Bauhinia variegata</name>
    <name type="common">Purple orchid tree</name>
    <name type="synonym">Phanera variegata</name>
    <dbReference type="NCBI Taxonomy" id="167791"/>
    <lineage>
        <taxon>Eukaryota</taxon>
        <taxon>Viridiplantae</taxon>
        <taxon>Streptophyta</taxon>
        <taxon>Embryophyta</taxon>
        <taxon>Tracheophyta</taxon>
        <taxon>Spermatophyta</taxon>
        <taxon>Magnoliopsida</taxon>
        <taxon>eudicotyledons</taxon>
        <taxon>Gunneridae</taxon>
        <taxon>Pentapetalae</taxon>
        <taxon>rosids</taxon>
        <taxon>fabids</taxon>
        <taxon>Fabales</taxon>
        <taxon>Fabaceae</taxon>
        <taxon>Cercidoideae</taxon>
        <taxon>Cercideae</taxon>
        <taxon>Bauhiniinae</taxon>
        <taxon>Bauhinia</taxon>
    </lineage>
</organism>
<comment type="caution">
    <text evidence="1">The sequence shown here is derived from an EMBL/GenBank/DDBJ whole genome shotgun (WGS) entry which is preliminary data.</text>
</comment>
<dbReference type="EMBL" id="CM039426">
    <property type="protein sequence ID" value="KAI4356180.1"/>
    <property type="molecule type" value="Genomic_DNA"/>
</dbReference>
<name>A0ACB9QBF6_BAUVA</name>
<evidence type="ECO:0000313" key="1">
    <source>
        <dbReference type="EMBL" id="KAI4356180.1"/>
    </source>
</evidence>
<reference evidence="1 2" key="1">
    <citation type="journal article" date="2022" name="DNA Res.">
        <title>Chromosomal-level genome assembly of the orchid tree Bauhinia variegata (Leguminosae; Cercidoideae) supports the allotetraploid origin hypothesis of Bauhinia.</title>
        <authorList>
            <person name="Zhong Y."/>
            <person name="Chen Y."/>
            <person name="Zheng D."/>
            <person name="Pang J."/>
            <person name="Liu Y."/>
            <person name="Luo S."/>
            <person name="Meng S."/>
            <person name="Qian L."/>
            <person name="Wei D."/>
            <person name="Dai S."/>
            <person name="Zhou R."/>
        </authorList>
    </citation>
    <scope>NUCLEOTIDE SEQUENCE [LARGE SCALE GENOMIC DNA]</scope>
    <source>
        <strain evidence="1">BV-YZ2020</strain>
    </source>
</reference>
<evidence type="ECO:0000313" key="2">
    <source>
        <dbReference type="Proteomes" id="UP000828941"/>
    </source>
</evidence>
<sequence length="86" mass="9810">MKHDLSVGLIGLKQPTLRNPWKVCQRSLVSLIPLRRVERDIATYSRSDGVAVIVSNEYLLATNPVLLIKYYEQKLWPIAQSIVFDA</sequence>
<dbReference type="Proteomes" id="UP000828941">
    <property type="component" value="Chromosome 1"/>
</dbReference>
<proteinExistence type="predicted"/>